<comment type="pathway">
    <text evidence="1 6">Cell wall biogenesis; peptidoglycan biosynthesis.</text>
</comment>
<feature type="compositionally biased region" description="Basic and acidic residues" evidence="7">
    <location>
        <begin position="20"/>
        <end position="30"/>
    </location>
</feature>
<comment type="caution">
    <text evidence="10">The sequence shown here is derived from an EMBL/GenBank/DDBJ whole genome shotgun (WGS) entry which is preliminary data.</text>
</comment>
<dbReference type="GO" id="GO:0018104">
    <property type="term" value="P:peptidoglycan-protein cross-linking"/>
    <property type="evidence" value="ECO:0007669"/>
    <property type="project" value="TreeGrafter"/>
</dbReference>
<evidence type="ECO:0000256" key="5">
    <source>
        <dbReference type="ARBA" id="ARBA00023316"/>
    </source>
</evidence>
<dbReference type="InterPro" id="IPR005490">
    <property type="entry name" value="LD_TPept_cat_dom"/>
</dbReference>
<feature type="active site" description="Nucleophile" evidence="6">
    <location>
        <position position="469"/>
    </location>
</feature>
<sequence length="494" mass="55767">MSTKDVREQMLSGNGRRPRRGQEEKAGEEKKSAKKRVRNIFLGFLGLLILVILGFYIAGIVHFKDRFFLHTTINGFDASEMTVNEVEDIIAEKIGSYSLEIEERGGGSETITAEQINYRYVSQGETQAFKQSQNVFLWPMCLWKEISYTFDSSAQYDEDKLTEAVNALACLDENNVTAPQDAYIDYVDGSYLVMPEVEGNLLESEKVQRVIREAVDFAQAKVSLEEKNCYLAPQKRQDDETMAAVCQELNTIISTDITYLFGDNTEELNKETIRGWVSYDESGTVTLNEDAVREYVSALAEKYDTADRPREFKTNDGRTVTVSGGSYGWLIDQEGELTELLECIRSGYQGTRYAVFAQTAVSWENSDLGYSYVEIDLTNQHVWMYIDGEEIVSTDCVSGDMMKSDQTTPAGTYTLYYKESPSVLEDEAKTYRTEVTYWMPFNGGIGLHDATWRSSFGGNINQSDGSHGCINLPLEAAKTIYENIYAGMPIICYY</sequence>
<dbReference type="InterPro" id="IPR022029">
    <property type="entry name" value="YoaR-like_PG-bd"/>
</dbReference>
<dbReference type="AlphaFoldDB" id="C6LA87"/>
<dbReference type="PANTHER" id="PTHR30582:SF33">
    <property type="entry name" value="EXPORTED PROTEIN"/>
    <property type="match status" value="1"/>
</dbReference>
<dbReference type="Pfam" id="PF12229">
    <property type="entry name" value="PG_binding_4"/>
    <property type="match status" value="1"/>
</dbReference>
<keyword evidence="8" id="KW-1133">Transmembrane helix</keyword>
<protein>
    <recommendedName>
        <fullName evidence="9">L,D-TPase catalytic domain-containing protein</fullName>
    </recommendedName>
</protein>
<reference evidence="10" key="1">
    <citation type="submission" date="2009-07" db="EMBL/GenBank/DDBJ databases">
        <authorList>
            <person name="Weinstock G."/>
            <person name="Sodergren E."/>
            <person name="Clifton S."/>
            <person name="Fulton L."/>
            <person name="Fulton B."/>
            <person name="Courtney L."/>
            <person name="Fronick C."/>
            <person name="Harrison M."/>
            <person name="Strong C."/>
            <person name="Farmer C."/>
            <person name="Delahaunty K."/>
            <person name="Markovic C."/>
            <person name="Hall O."/>
            <person name="Minx P."/>
            <person name="Tomlinson C."/>
            <person name="Mitreva M."/>
            <person name="Nelson J."/>
            <person name="Hou S."/>
            <person name="Wollam A."/>
            <person name="Pepin K.H."/>
            <person name="Johnson M."/>
            <person name="Bhonagiri V."/>
            <person name="Nash W.E."/>
            <person name="Warren W."/>
            <person name="Chinwalla A."/>
            <person name="Mardis E.R."/>
            <person name="Wilson R.K."/>
        </authorList>
    </citation>
    <scope>NUCLEOTIDE SEQUENCE [LARGE SCALE GENOMIC DNA]</scope>
    <source>
        <strain evidence="10">DSM 14469</strain>
    </source>
</reference>
<evidence type="ECO:0000256" key="8">
    <source>
        <dbReference type="SAM" id="Phobius"/>
    </source>
</evidence>
<feature type="domain" description="L,D-TPase catalytic" evidence="9">
    <location>
        <begin position="371"/>
        <end position="493"/>
    </location>
</feature>
<dbReference type="Proteomes" id="UP000005561">
    <property type="component" value="Unassembled WGS sequence"/>
</dbReference>
<dbReference type="InterPro" id="IPR038063">
    <property type="entry name" value="Transpep_catalytic_dom"/>
</dbReference>
<dbReference type="MEROPS" id="C82.001"/>
<dbReference type="GO" id="GO:0008360">
    <property type="term" value="P:regulation of cell shape"/>
    <property type="evidence" value="ECO:0007669"/>
    <property type="project" value="UniProtKB-UniRule"/>
</dbReference>
<evidence type="ECO:0000256" key="7">
    <source>
        <dbReference type="SAM" id="MobiDB-lite"/>
    </source>
</evidence>
<dbReference type="PROSITE" id="PS52029">
    <property type="entry name" value="LD_TPASE"/>
    <property type="match status" value="1"/>
</dbReference>
<feature type="region of interest" description="Disordered" evidence="7">
    <location>
        <begin position="1"/>
        <end position="30"/>
    </location>
</feature>
<keyword evidence="4 6" id="KW-0573">Peptidoglycan synthesis</keyword>
<dbReference type="InterPro" id="IPR038054">
    <property type="entry name" value="LD_TPept-like_central_sf"/>
</dbReference>
<dbReference type="eggNOG" id="COG1376">
    <property type="taxonomic scope" value="Bacteria"/>
</dbReference>
<dbReference type="STRING" id="168384.SAMN05660368_02208"/>
<proteinExistence type="predicted"/>
<evidence type="ECO:0000313" key="10">
    <source>
        <dbReference type="EMBL" id="EET62494.1"/>
    </source>
</evidence>
<evidence type="ECO:0000313" key="11">
    <source>
        <dbReference type="Proteomes" id="UP000005561"/>
    </source>
</evidence>
<evidence type="ECO:0000256" key="1">
    <source>
        <dbReference type="ARBA" id="ARBA00004752"/>
    </source>
</evidence>
<keyword evidence="11" id="KW-1185">Reference proteome</keyword>
<dbReference type="PANTHER" id="PTHR30582">
    <property type="entry name" value="L,D-TRANSPEPTIDASE"/>
    <property type="match status" value="1"/>
</dbReference>
<organism evidence="10 11">
    <name type="scientific">Marvinbryantia formatexigens DSM 14469</name>
    <dbReference type="NCBI Taxonomy" id="478749"/>
    <lineage>
        <taxon>Bacteria</taxon>
        <taxon>Bacillati</taxon>
        <taxon>Bacillota</taxon>
        <taxon>Clostridia</taxon>
        <taxon>Lachnospirales</taxon>
        <taxon>Lachnospiraceae</taxon>
        <taxon>Marvinbryantia</taxon>
    </lineage>
</organism>
<name>C6LA87_9FIRM</name>
<evidence type="ECO:0000256" key="6">
    <source>
        <dbReference type="PROSITE-ProRule" id="PRU01373"/>
    </source>
</evidence>
<dbReference type="OrthoDB" id="3176960at2"/>
<dbReference type="GO" id="GO:0071555">
    <property type="term" value="P:cell wall organization"/>
    <property type="evidence" value="ECO:0007669"/>
    <property type="project" value="UniProtKB-UniRule"/>
</dbReference>
<feature type="transmembrane region" description="Helical" evidence="8">
    <location>
        <begin position="40"/>
        <end position="63"/>
    </location>
</feature>
<feature type="active site" description="Proton donor/acceptor" evidence="6">
    <location>
        <position position="448"/>
    </location>
</feature>
<evidence type="ECO:0000256" key="2">
    <source>
        <dbReference type="ARBA" id="ARBA00022679"/>
    </source>
</evidence>
<evidence type="ECO:0000256" key="4">
    <source>
        <dbReference type="ARBA" id="ARBA00022984"/>
    </source>
</evidence>
<dbReference type="Gene3D" id="2.40.440.10">
    <property type="entry name" value="L,D-transpeptidase catalytic domain-like"/>
    <property type="match status" value="1"/>
</dbReference>
<keyword evidence="2" id="KW-0808">Transferase</keyword>
<keyword evidence="8" id="KW-0812">Transmembrane</keyword>
<dbReference type="UniPathway" id="UPA00219"/>
<dbReference type="GO" id="GO:0071972">
    <property type="term" value="F:peptidoglycan L,D-transpeptidase activity"/>
    <property type="evidence" value="ECO:0007669"/>
    <property type="project" value="TreeGrafter"/>
</dbReference>
<dbReference type="Pfam" id="PF03734">
    <property type="entry name" value="YkuD"/>
    <property type="match status" value="1"/>
</dbReference>
<dbReference type="SUPFAM" id="SSF143985">
    <property type="entry name" value="L,D-transpeptidase pre-catalytic domain-like"/>
    <property type="match status" value="1"/>
</dbReference>
<dbReference type="SUPFAM" id="SSF141523">
    <property type="entry name" value="L,D-transpeptidase catalytic domain-like"/>
    <property type="match status" value="1"/>
</dbReference>
<keyword evidence="3 6" id="KW-0133">Cell shape</keyword>
<keyword evidence="5 6" id="KW-0961">Cell wall biogenesis/degradation</keyword>
<dbReference type="RefSeq" id="WP_006860329.1">
    <property type="nucleotide sequence ID" value="NZ_ACCL02000002.1"/>
</dbReference>
<dbReference type="InterPro" id="IPR050979">
    <property type="entry name" value="LD-transpeptidase"/>
</dbReference>
<dbReference type="Gene3D" id="3.10.20.800">
    <property type="match status" value="1"/>
</dbReference>
<dbReference type="EMBL" id="ACCL02000002">
    <property type="protein sequence ID" value="EET62494.1"/>
    <property type="molecule type" value="Genomic_DNA"/>
</dbReference>
<dbReference type="GO" id="GO:0005576">
    <property type="term" value="C:extracellular region"/>
    <property type="evidence" value="ECO:0007669"/>
    <property type="project" value="TreeGrafter"/>
</dbReference>
<accession>C6LA87</accession>
<dbReference type="CDD" id="cd16913">
    <property type="entry name" value="YkuD_like"/>
    <property type="match status" value="1"/>
</dbReference>
<keyword evidence="8" id="KW-0472">Membrane</keyword>
<dbReference type="GO" id="GO:0016740">
    <property type="term" value="F:transferase activity"/>
    <property type="evidence" value="ECO:0007669"/>
    <property type="project" value="UniProtKB-KW"/>
</dbReference>
<evidence type="ECO:0000256" key="3">
    <source>
        <dbReference type="ARBA" id="ARBA00022960"/>
    </source>
</evidence>
<gene>
    <name evidence="10" type="ORF">BRYFOR_05529</name>
</gene>
<evidence type="ECO:0000259" key="9">
    <source>
        <dbReference type="PROSITE" id="PS52029"/>
    </source>
</evidence>